<dbReference type="AlphaFoldDB" id="A0A439CS77"/>
<keyword evidence="3" id="KW-1185">Reference proteome</keyword>
<reference evidence="2 3" key="1">
    <citation type="submission" date="2018-12" db="EMBL/GenBank/DDBJ databases">
        <title>Draft genome sequence of Xylaria grammica IHI A82.</title>
        <authorList>
            <person name="Buettner E."/>
            <person name="Kellner H."/>
        </authorList>
    </citation>
    <scope>NUCLEOTIDE SEQUENCE [LARGE SCALE GENOMIC DNA]</scope>
    <source>
        <strain evidence="2 3">IHI A82</strain>
    </source>
</reference>
<organism evidence="2 3">
    <name type="scientific">Xylaria grammica</name>
    <dbReference type="NCBI Taxonomy" id="363999"/>
    <lineage>
        <taxon>Eukaryota</taxon>
        <taxon>Fungi</taxon>
        <taxon>Dikarya</taxon>
        <taxon>Ascomycota</taxon>
        <taxon>Pezizomycotina</taxon>
        <taxon>Sordariomycetes</taxon>
        <taxon>Xylariomycetidae</taxon>
        <taxon>Xylariales</taxon>
        <taxon>Xylariaceae</taxon>
        <taxon>Xylaria</taxon>
    </lineage>
</organism>
<accession>A0A439CS77</accession>
<evidence type="ECO:0000313" key="3">
    <source>
        <dbReference type="Proteomes" id="UP000286045"/>
    </source>
</evidence>
<feature type="region of interest" description="Disordered" evidence="1">
    <location>
        <begin position="58"/>
        <end position="95"/>
    </location>
</feature>
<gene>
    <name evidence="2" type="ORF">EKO27_g10108</name>
</gene>
<feature type="compositionally biased region" description="Acidic residues" evidence="1">
    <location>
        <begin position="66"/>
        <end position="75"/>
    </location>
</feature>
<dbReference type="STRING" id="363999.A0A439CS77"/>
<evidence type="ECO:0000256" key="1">
    <source>
        <dbReference type="SAM" id="MobiDB-lite"/>
    </source>
</evidence>
<protein>
    <submittedName>
        <fullName evidence="2">Uncharacterized protein</fullName>
    </submittedName>
</protein>
<proteinExistence type="predicted"/>
<dbReference type="Proteomes" id="UP000286045">
    <property type="component" value="Unassembled WGS sequence"/>
</dbReference>
<sequence length="95" mass="9992">LLSLYGVDTATDGAVLAKLKRELAGEVHCVTFGAAVQRDVFEAALEKVIGFLPARVSADDERAGEEAEEEEEGTEMEIGQEGSTSVRTDVPPGVG</sequence>
<comment type="caution">
    <text evidence="2">The sequence shown here is derived from an EMBL/GenBank/DDBJ whole genome shotgun (WGS) entry which is preliminary data.</text>
</comment>
<evidence type="ECO:0000313" key="2">
    <source>
        <dbReference type="EMBL" id="RWA04997.1"/>
    </source>
</evidence>
<feature type="non-terminal residue" evidence="2">
    <location>
        <position position="1"/>
    </location>
</feature>
<dbReference type="EMBL" id="RYZI01000491">
    <property type="protein sequence ID" value="RWA04997.1"/>
    <property type="molecule type" value="Genomic_DNA"/>
</dbReference>
<name>A0A439CS77_9PEZI</name>